<accession>A0A0F9IIG6</accession>
<sequence length="259" mass="30568">MSEIKHGYELGKKDKQPYIEVACIDCGKQGWVRLCSNKPRSEHCHSCAAKLWRAKQREQNPRFAPCGEPFIGEIRRGRDIGKTGCSLHRNFIWQACEDCGGMRWVWFRRGEPESTRCRQCSYKLQRGPLNKRWVGRMSTDENYILVWLDENDFFFPMTNKKRYVLEHRLIMAHHLGRCLHLWETVHHKNGIKDDNRLENLELSSRSSHSIAHHKGYKDGYRKGLNDGRPAKIKQLEERVSQLETRITMLEAEKVLEEYQ</sequence>
<feature type="domain" description="HNH nuclease" evidence="1">
    <location>
        <begin position="167"/>
        <end position="209"/>
    </location>
</feature>
<dbReference type="AlphaFoldDB" id="A0A0F9IIG6"/>
<dbReference type="InterPro" id="IPR044925">
    <property type="entry name" value="His-Me_finger_sf"/>
</dbReference>
<gene>
    <name evidence="2" type="ORF">LCGC14_1654750</name>
</gene>
<comment type="caution">
    <text evidence="2">The sequence shown here is derived from an EMBL/GenBank/DDBJ whole genome shotgun (WGS) entry which is preliminary data.</text>
</comment>
<dbReference type="Gene3D" id="3.90.75.20">
    <property type="match status" value="1"/>
</dbReference>
<dbReference type="InterPro" id="IPR003615">
    <property type="entry name" value="HNH_nuc"/>
</dbReference>
<dbReference type="EMBL" id="LAZR01013966">
    <property type="protein sequence ID" value="KKM19529.1"/>
    <property type="molecule type" value="Genomic_DNA"/>
</dbReference>
<evidence type="ECO:0000259" key="1">
    <source>
        <dbReference type="Pfam" id="PF13392"/>
    </source>
</evidence>
<name>A0A0F9IIG6_9ZZZZ</name>
<dbReference type="Pfam" id="PF13392">
    <property type="entry name" value="HNH_3"/>
    <property type="match status" value="1"/>
</dbReference>
<organism evidence="2">
    <name type="scientific">marine sediment metagenome</name>
    <dbReference type="NCBI Taxonomy" id="412755"/>
    <lineage>
        <taxon>unclassified sequences</taxon>
        <taxon>metagenomes</taxon>
        <taxon>ecological metagenomes</taxon>
    </lineage>
</organism>
<proteinExistence type="predicted"/>
<reference evidence="2" key="1">
    <citation type="journal article" date="2015" name="Nature">
        <title>Complex archaea that bridge the gap between prokaryotes and eukaryotes.</title>
        <authorList>
            <person name="Spang A."/>
            <person name="Saw J.H."/>
            <person name="Jorgensen S.L."/>
            <person name="Zaremba-Niedzwiedzka K."/>
            <person name="Martijn J."/>
            <person name="Lind A.E."/>
            <person name="van Eijk R."/>
            <person name="Schleper C."/>
            <person name="Guy L."/>
            <person name="Ettema T.J."/>
        </authorList>
    </citation>
    <scope>NUCLEOTIDE SEQUENCE</scope>
</reference>
<dbReference type="SUPFAM" id="SSF54060">
    <property type="entry name" value="His-Me finger endonucleases"/>
    <property type="match status" value="1"/>
</dbReference>
<evidence type="ECO:0000313" key="2">
    <source>
        <dbReference type="EMBL" id="KKM19529.1"/>
    </source>
</evidence>
<protein>
    <recommendedName>
        <fullName evidence="1">HNH nuclease domain-containing protein</fullName>
    </recommendedName>
</protein>